<dbReference type="Proteomes" id="UP000028990">
    <property type="component" value="Unassembled WGS sequence"/>
</dbReference>
<evidence type="ECO:0000256" key="1">
    <source>
        <dbReference type="SAM" id="MobiDB-lite"/>
    </source>
</evidence>
<protein>
    <submittedName>
        <fullName evidence="2">Uncharacterized protein</fullName>
    </submittedName>
</protein>
<feature type="region of interest" description="Disordered" evidence="1">
    <location>
        <begin position="24"/>
        <end position="66"/>
    </location>
</feature>
<organism evidence="2 3">
    <name type="scientific">Fukomys damarensis</name>
    <name type="common">Damaraland mole rat</name>
    <name type="synonym">Cryptomys damarensis</name>
    <dbReference type="NCBI Taxonomy" id="885580"/>
    <lineage>
        <taxon>Eukaryota</taxon>
        <taxon>Metazoa</taxon>
        <taxon>Chordata</taxon>
        <taxon>Craniata</taxon>
        <taxon>Vertebrata</taxon>
        <taxon>Euteleostomi</taxon>
        <taxon>Mammalia</taxon>
        <taxon>Eutheria</taxon>
        <taxon>Euarchontoglires</taxon>
        <taxon>Glires</taxon>
        <taxon>Rodentia</taxon>
        <taxon>Hystricomorpha</taxon>
        <taxon>Bathyergidae</taxon>
        <taxon>Fukomys</taxon>
    </lineage>
</organism>
<evidence type="ECO:0000313" key="2">
    <source>
        <dbReference type="EMBL" id="KFO21852.1"/>
    </source>
</evidence>
<dbReference type="AlphaFoldDB" id="A0A091CTU5"/>
<dbReference type="EMBL" id="KN124268">
    <property type="protein sequence ID" value="KFO21852.1"/>
    <property type="molecule type" value="Genomic_DNA"/>
</dbReference>
<proteinExistence type="predicted"/>
<feature type="compositionally biased region" description="Basic and acidic residues" evidence="1">
    <location>
        <begin position="40"/>
        <end position="57"/>
    </location>
</feature>
<keyword evidence="3" id="KW-1185">Reference proteome</keyword>
<reference evidence="2 3" key="1">
    <citation type="submission" date="2013-11" db="EMBL/GenBank/DDBJ databases">
        <title>The Damaraland mole rat (Fukomys damarensis) genome and evolution of African mole rats.</title>
        <authorList>
            <person name="Gladyshev V.N."/>
            <person name="Fang X."/>
        </authorList>
    </citation>
    <scope>NUCLEOTIDE SEQUENCE [LARGE SCALE GENOMIC DNA]</scope>
    <source>
        <tissue evidence="2">Liver</tissue>
    </source>
</reference>
<evidence type="ECO:0000313" key="3">
    <source>
        <dbReference type="Proteomes" id="UP000028990"/>
    </source>
</evidence>
<gene>
    <name evidence="2" type="ORF">H920_16736</name>
</gene>
<accession>A0A091CTU5</accession>
<sequence length="66" mass="7610">MGEVLQNWTRPELKDRIGYWAPKPDQIQLPDPEHCIQSTRGERVGVDLDENPKEEPSSHQASQTDR</sequence>
<name>A0A091CTU5_FUKDA</name>